<evidence type="ECO:0000256" key="1">
    <source>
        <dbReference type="SAM" id="Phobius"/>
    </source>
</evidence>
<gene>
    <name evidence="2" type="ORF">M5D96_014136</name>
</gene>
<name>A0A9P9YA06_9MUSC</name>
<comment type="caution">
    <text evidence="2">The sequence shown here is derived from an EMBL/GenBank/DDBJ whole genome shotgun (WGS) entry which is preliminary data.</text>
</comment>
<feature type="transmembrane region" description="Helical" evidence="1">
    <location>
        <begin position="39"/>
        <end position="57"/>
    </location>
</feature>
<organism evidence="2 3">
    <name type="scientific">Drosophila gunungcola</name>
    <name type="common">fruit fly</name>
    <dbReference type="NCBI Taxonomy" id="103775"/>
    <lineage>
        <taxon>Eukaryota</taxon>
        <taxon>Metazoa</taxon>
        <taxon>Ecdysozoa</taxon>
        <taxon>Arthropoda</taxon>
        <taxon>Hexapoda</taxon>
        <taxon>Insecta</taxon>
        <taxon>Pterygota</taxon>
        <taxon>Neoptera</taxon>
        <taxon>Endopterygota</taxon>
        <taxon>Diptera</taxon>
        <taxon>Brachycera</taxon>
        <taxon>Muscomorpha</taxon>
        <taxon>Ephydroidea</taxon>
        <taxon>Drosophilidae</taxon>
        <taxon>Drosophila</taxon>
        <taxon>Sophophora</taxon>
    </lineage>
</organism>
<proteinExistence type="predicted"/>
<keyword evidence="1" id="KW-0472">Membrane</keyword>
<keyword evidence="3" id="KW-1185">Reference proteome</keyword>
<keyword evidence="1" id="KW-0812">Transmembrane</keyword>
<sequence>MELNYDGTRDREGFASYIHLNETLFGKRFTNLQSYFNKITYFLLIIIFYIIFSIIIFSESQRRDGYRFTDHFKDLRLAFTRAKNKTYKGKSMAKKMREDENGQE</sequence>
<dbReference type="Proteomes" id="UP001059596">
    <property type="component" value="Unassembled WGS sequence"/>
</dbReference>
<keyword evidence="1" id="KW-1133">Transmembrane helix</keyword>
<evidence type="ECO:0000313" key="3">
    <source>
        <dbReference type="Proteomes" id="UP001059596"/>
    </source>
</evidence>
<protein>
    <submittedName>
        <fullName evidence="2">Uncharacterized protein</fullName>
    </submittedName>
</protein>
<dbReference type="AlphaFoldDB" id="A0A9P9YA06"/>
<reference evidence="2" key="1">
    <citation type="journal article" date="2023" name="Genome Biol. Evol.">
        <title>Long-read-based Genome Assembly of Drosophila gunungcola Reveals Fewer Chemosensory Genes in Flower-breeding Species.</title>
        <authorList>
            <person name="Negi A."/>
            <person name="Liao B.Y."/>
            <person name="Yeh S.D."/>
        </authorList>
    </citation>
    <scope>NUCLEOTIDE SEQUENCE</scope>
    <source>
        <strain evidence="2">Sukarami</strain>
    </source>
</reference>
<evidence type="ECO:0000313" key="2">
    <source>
        <dbReference type="EMBL" id="KAI8033108.1"/>
    </source>
</evidence>
<accession>A0A9P9YA06</accession>
<dbReference type="EMBL" id="JAMKOV010000193">
    <property type="protein sequence ID" value="KAI8033108.1"/>
    <property type="molecule type" value="Genomic_DNA"/>
</dbReference>